<protein>
    <submittedName>
        <fullName evidence="3">Oligoribonuclease</fullName>
    </submittedName>
</protein>
<proteinExistence type="predicted"/>
<keyword evidence="1" id="KW-0472">Membrane</keyword>
<dbReference type="AlphaFoldDB" id="A0A2P2L5Z2"/>
<name>A0A2P2L5Z2_RHIMU</name>
<dbReference type="EMBL" id="GGEC01032887">
    <property type="protein sequence ID" value="MBX13371.1"/>
    <property type="molecule type" value="Transcribed_RNA"/>
</dbReference>
<keyword evidence="1" id="KW-1133">Transmembrane helix</keyword>
<evidence type="ECO:0000313" key="3">
    <source>
        <dbReference type="EMBL" id="MBX13373.1"/>
    </source>
</evidence>
<dbReference type="EMBL" id="GGEC01032889">
    <property type="protein sequence ID" value="MBX13373.1"/>
    <property type="molecule type" value="Transcribed_RNA"/>
</dbReference>
<accession>A0A2P2L5Z2</accession>
<evidence type="ECO:0000256" key="1">
    <source>
        <dbReference type="SAM" id="Phobius"/>
    </source>
</evidence>
<sequence length="81" mass="9248">MISKKALWNLNIIRSLYLRRSLKREATKSVGSFVGGCLFWFIPSTISAIVKKNLDPPDLVETVYVNFVHRKATVMLQILPN</sequence>
<keyword evidence="1" id="KW-0812">Transmembrane</keyword>
<evidence type="ECO:0000313" key="2">
    <source>
        <dbReference type="EMBL" id="MBX13371.1"/>
    </source>
</evidence>
<feature type="transmembrane region" description="Helical" evidence="1">
    <location>
        <begin position="29"/>
        <end position="50"/>
    </location>
</feature>
<reference evidence="2" key="1">
    <citation type="submission" date="2018-02" db="EMBL/GenBank/DDBJ databases">
        <title>Rhizophora mucronata_Transcriptome.</title>
        <authorList>
            <person name="Meera S.P."/>
            <person name="Sreeshan A."/>
            <person name="Augustine A."/>
        </authorList>
    </citation>
    <scope>NUCLEOTIDE SEQUENCE</scope>
    <source>
        <tissue evidence="2">Leaf</tissue>
    </source>
</reference>
<organism evidence="2">
    <name type="scientific">Rhizophora mucronata</name>
    <name type="common">Asiatic mangrove</name>
    <dbReference type="NCBI Taxonomy" id="61149"/>
    <lineage>
        <taxon>Eukaryota</taxon>
        <taxon>Viridiplantae</taxon>
        <taxon>Streptophyta</taxon>
        <taxon>Embryophyta</taxon>
        <taxon>Tracheophyta</taxon>
        <taxon>Spermatophyta</taxon>
        <taxon>Magnoliopsida</taxon>
        <taxon>eudicotyledons</taxon>
        <taxon>Gunneridae</taxon>
        <taxon>Pentapetalae</taxon>
        <taxon>rosids</taxon>
        <taxon>fabids</taxon>
        <taxon>Malpighiales</taxon>
        <taxon>Rhizophoraceae</taxon>
        <taxon>Rhizophora</taxon>
    </lineage>
</organism>